<dbReference type="RefSeq" id="WP_072877513.1">
    <property type="nucleotide sequence ID" value="NZ_FOKU01000002.1"/>
</dbReference>
<dbReference type="InterPro" id="IPR045444">
    <property type="entry name" value="DUF6503"/>
</dbReference>
<dbReference type="STRING" id="1055723.SAMN05216293_0999"/>
<organism evidence="2 3">
    <name type="scientific">Flagellimonas taeanensis</name>
    <dbReference type="NCBI Taxonomy" id="1005926"/>
    <lineage>
        <taxon>Bacteria</taxon>
        <taxon>Pseudomonadati</taxon>
        <taxon>Bacteroidota</taxon>
        <taxon>Flavobacteriia</taxon>
        <taxon>Flavobacteriales</taxon>
        <taxon>Flavobacteriaceae</taxon>
        <taxon>Flagellimonas</taxon>
    </lineage>
</organism>
<comment type="caution">
    <text evidence="2">The sequence shown here is derived from an EMBL/GenBank/DDBJ whole genome shotgun (WGS) entry which is preliminary data.</text>
</comment>
<protein>
    <recommendedName>
        <fullName evidence="5">Threonine synthase</fullName>
    </recommendedName>
</protein>
<evidence type="ECO:0000313" key="2">
    <source>
        <dbReference type="EMBL" id="SHK40071.1"/>
    </source>
</evidence>
<dbReference type="Pfam" id="PF20113">
    <property type="entry name" value="DUF6503"/>
    <property type="match status" value="1"/>
</dbReference>
<evidence type="ECO:0000313" key="3">
    <source>
        <dbReference type="Proteomes" id="UP000184031"/>
    </source>
</evidence>
<evidence type="ECO:0000313" key="4">
    <source>
        <dbReference type="Proteomes" id="UP000198940"/>
    </source>
</evidence>
<evidence type="ECO:0008006" key="5">
    <source>
        <dbReference type="Google" id="ProtNLM"/>
    </source>
</evidence>
<keyword evidence="4" id="KW-1185">Reference proteome</keyword>
<dbReference type="OrthoDB" id="282859at2"/>
<name>A0A1M6S5V1_9FLAO</name>
<proteinExistence type="predicted"/>
<dbReference type="AlphaFoldDB" id="A0A1M6S5V1"/>
<dbReference type="EMBL" id="FOKU01000002">
    <property type="protein sequence ID" value="SFB78535.1"/>
    <property type="molecule type" value="Genomic_DNA"/>
</dbReference>
<reference evidence="2 3" key="1">
    <citation type="submission" date="2016-11" db="EMBL/GenBank/DDBJ databases">
        <authorList>
            <person name="Varghese N."/>
            <person name="Submissions S."/>
        </authorList>
    </citation>
    <scope>NUCLEOTIDE SEQUENCE [LARGE SCALE GENOMIC DNA]</scope>
    <source>
        <strain evidence="2 3">CGMCC 1.12174</strain>
        <strain evidence="1 4">DSM 26351</strain>
    </source>
</reference>
<gene>
    <name evidence="1" type="ORF">SAMN04487891_102320</name>
    <name evidence="2" type="ORF">SAMN05216293_0999</name>
</gene>
<evidence type="ECO:0000313" key="1">
    <source>
        <dbReference type="EMBL" id="SFB78535.1"/>
    </source>
</evidence>
<dbReference type="Proteomes" id="UP000184031">
    <property type="component" value="Unassembled WGS sequence"/>
</dbReference>
<dbReference type="EMBL" id="FRAT01000002">
    <property type="protein sequence ID" value="SHK40071.1"/>
    <property type="molecule type" value="Genomic_DNA"/>
</dbReference>
<dbReference type="PROSITE" id="PS51257">
    <property type="entry name" value="PROKAR_LIPOPROTEIN"/>
    <property type="match status" value="1"/>
</dbReference>
<accession>A0A1M6S5V1</accession>
<dbReference type="Proteomes" id="UP000198940">
    <property type="component" value="Unassembled WGS sequence"/>
</dbReference>
<sequence>MKKTTILLTVLAIFACKQSPKNEEKEVQIPMEEKMAVHAFPEALSKVFDAHGGLKLWKKQRTLSFVLPNPDLPEIHTIDLWSRKDRVDTDLFSLGFDGAQVWLLDAEEAYKGDAAFYHNLMFYFQAMPFVLADDGIVYTAAEDLEFEGKSYPGIQIGYKTGVGASSKDEYYIHFDPESHQMAWLGYTVTYGTGEPSDNFRWIHYNEWQEVNGVLLPKAITWYSYEGRTLLDAKSTVVFENVMLSEDAKTEGFYTKPDGAEFIPLTKS</sequence>